<sequence length="409" mass="43051">MPSPAPHRIGQPSPLLAHLGLPALSCQTALATFARADDPAFPWHPSVRAEGAALAGRFTGLDLAQMSAERLRALSDGIAAWQAHPYRRTLPDFPSVWSSGSTHLRDAAPGAAGQPVLLVPSLINRATILDLMEDCSLLRWLATEGLHPYLIDWGTPGPAERDFGLADYGARRLMPALAVAGALAGRKPALLGYCMGGTLALGLAARDPDAVAGVATLGAPWDFALADGHLKTLRTAMCAAGPDAVARTLDALGTTFGAIPVDLFQSIFAALNPFQANAKFRHFATLDPTSPEAVRFVALEDWLADGRPMAAPAARDLIVDWHLRNDLPAGRWSFLGGPVDPSRLTAPALLVSGRRDHIAAPAMGAALAARLPDADHLIADTGHVGMIVGRNAQTQVWEPVRDFLLGLGG</sequence>
<dbReference type="RefSeq" id="WP_160851011.1">
    <property type="nucleotide sequence ID" value="NZ_WUWG01000001.1"/>
</dbReference>
<reference evidence="2 3" key="1">
    <citation type="submission" date="2019-12" db="EMBL/GenBank/DDBJ databases">
        <title>Strain KN286 was isolated from seawater, which was collected from Caroline Seamount in the tropical western Pacific.</title>
        <authorList>
            <person name="Wang Q."/>
        </authorList>
    </citation>
    <scope>NUCLEOTIDE SEQUENCE [LARGE SCALE GENOMIC DNA]</scope>
    <source>
        <strain evidence="2 3">KN286</strain>
    </source>
</reference>
<dbReference type="SUPFAM" id="SSF53474">
    <property type="entry name" value="alpha/beta-Hydrolases"/>
    <property type="match status" value="1"/>
</dbReference>
<dbReference type="Gene3D" id="3.40.50.1820">
    <property type="entry name" value="alpha/beta hydrolase"/>
    <property type="match status" value="1"/>
</dbReference>
<dbReference type="InterPro" id="IPR029058">
    <property type="entry name" value="AB_hydrolase_fold"/>
</dbReference>
<dbReference type="GO" id="GO:0016787">
    <property type="term" value="F:hydrolase activity"/>
    <property type="evidence" value="ECO:0007669"/>
    <property type="project" value="UniProtKB-KW"/>
</dbReference>
<dbReference type="EMBL" id="WUWG01000001">
    <property type="protein sequence ID" value="MXU63995.1"/>
    <property type="molecule type" value="Genomic_DNA"/>
</dbReference>
<dbReference type="PANTHER" id="PTHR36837:SF2">
    <property type="entry name" value="POLY(3-HYDROXYALKANOATE) POLYMERASE SUBUNIT PHAC"/>
    <property type="match status" value="1"/>
</dbReference>
<evidence type="ECO:0000313" key="2">
    <source>
        <dbReference type="EMBL" id="MXU63995.1"/>
    </source>
</evidence>
<comment type="caution">
    <text evidence="2">The sequence shown here is derived from an EMBL/GenBank/DDBJ whole genome shotgun (WGS) entry which is preliminary data.</text>
</comment>
<dbReference type="Pfam" id="PF00561">
    <property type="entry name" value="Abhydrolase_1"/>
    <property type="match status" value="1"/>
</dbReference>
<dbReference type="AlphaFoldDB" id="A0A6B0TQC1"/>
<protein>
    <submittedName>
        <fullName evidence="2">Alpha/beta fold hydrolase</fullName>
    </submittedName>
</protein>
<proteinExistence type="predicted"/>
<dbReference type="InterPro" id="IPR000073">
    <property type="entry name" value="AB_hydrolase_1"/>
</dbReference>
<keyword evidence="3" id="KW-1185">Reference proteome</keyword>
<name>A0A6B0TQC1_9RHOB</name>
<evidence type="ECO:0000313" key="3">
    <source>
        <dbReference type="Proteomes" id="UP000436016"/>
    </source>
</evidence>
<dbReference type="PANTHER" id="PTHR36837">
    <property type="entry name" value="POLY(3-HYDROXYALKANOATE) POLYMERASE SUBUNIT PHAC"/>
    <property type="match status" value="1"/>
</dbReference>
<accession>A0A6B0TQC1</accession>
<dbReference type="Proteomes" id="UP000436016">
    <property type="component" value="Unassembled WGS sequence"/>
</dbReference>
<keyword evidence="2" id="KW-0378">Hydrolase</keyword>
<organism evidence="2 3">
    <name type="scientific">Oceanomicrobium pacificus</name>
    <dbReference type="NCBI Taxonomy" id="2692916"/>
    <lineage>
        <taxon>Bacteria</taxon>
        <taxon>Pseudomonadati</taxon>
        <taxon>Pseudomonadota</taxon>
        <taxon>Alphaproteobacteria</taxon>
        <taxon>Rhodobacterales</taxon>
        <taxon>Paracoccaceae</taxon>
        <taxon>Oceanomicrobium</taxon>
    </lineage>
</organism>
<feature type="domain" description="AB hydrolase-1" evidence="1">
    <location>
        <begin position="185"/>
        <end position="388"/>
    </location>
</feature>
<dbReference type="InterPro" id="IPR051321">
    <property type="entry name" value="PHA/PHB_synthase"/>
</dbReference>
<gene>
    <name evidence="2" type="ORF">GSH16_00950</name>
</gene>
<evidence type="ECO:0000259" key="1">
    <source>
        <dbReference type="Pfam" id="PF00561"/>
    </source>
</evidence>